<dbReference type="Pfam" id="PF04940">
    <property type="entry name" value="BLUF"/>
    <property type="match status" value="1"/>
</dbReference>
<dbReference type="RefSeq" id="WP_252168822.1">
    <property type="nucleotide sequence ID" value="NZ_CP084931.1"/>
</dbReference>
<dbReference type="Gene3D" id="3.30.70.100">
    <property type="match status" value="1"/>
</dbReference>
<dbReference type="InterPro" id="IPR036046">
    <property type="entry name" value="Acylphosphatase-like_dom_sf"/>
</dbReference>
<evidence type="ECO:0000313" key="2">
    <source>
        <dbReference type="EMBL" id="USI75008.1"/>
    </source>
</evidence>
<evidence type="ECO:0000313" key="3">
    <source>
        <dbReference type="Proteomes" id="UP001056937"/>
    </source>
</evidence>
<name>A0ABY4XDL2_9SPHN</name>
<accession>A0ABY4XDL2</accession>
<reference evidence="2" key="1">
    <citation type="journal article" date="2022" name="Toxins">
        <title>Genomic Analysis of Sphingopyxis sp. USTB-05 for Biodegrading Cyanobacterial Hepatotoxins.</title>
        <authorList>
            <person name="Liu C."/>
            <person name="Xu Q."/>
            <person name="Zhao Z."/>
            <person name="Zhang H."/>
            <person name="Liu X."/>
            <person name="Yin C."/>
            <person name="Liu Y."/>
            <person name="Yan H."/>
        </authorList>
    </citation>
    <scope>NUCLEOTIDE SEQUENCE</scope>
    <source>
        <strain evidence="2">NBD5</strain>
    </source>
</reference>
<dbReference type="SMART" id="SM01034">
    <property type="entry name" value="BLUF"/>
    <property type="match status" value="1"/>
</dbReference>
<evidence type="ECO:0000259" key="1">
    <source>
        <dbReference type="PROSITE" id="PS50925"/>
    </source>
</evidence>
<keyword evidence="3" id="KW-1185">Reference proteome</keyword>
<dbReference type="Proteomes" id="UP001056937">
    <property type="component" value="Chromosome 2"/>
</dbReference>
<feature type="domain" description="BLUF" evidence="1">
    <location>
        <begin position="1"/>
        <end position="92"/>
    </location>
</feature>
<gene>
    <name evidence="2" type="ORF">LHA26_17740</name>
</gene>
<dbReference type="PROSITE" id="PS50925">
    <property type="entry name" value="BLUF"/>
    <property type="match status" value="1"/>
</dbReference>
<dbReference type="EMBL" id="CP084931">
    <property type="protein sequence ID" value="USI75008.1"/>
    <property type="molecule type" value="Genomic_DNA"/>
</dbReference>
<dbReference type="InterPro" id="IPR007024">
    <property type="entry name" value="BLUF_domain"/>
</dbReference>
<organism evidence="2 3">
    <name type="scientific">Sphingomonas morindae</name>
    <dbReference type="NCBI Taxonomy" id="1541170"/>
    <lineage>
        <taxon>Bacteria</taxon>
        <taxon>Pseudomonadati</taxon>
        <taxon>Pseudomonadota</taxon>
        <taxon>Alphaproteobacteria</taxon>
        <taxon>Sphingomonadales</taxon>
        <taxon>Sphingomonadaceae</taxon>
        <taxon>Sphingomonas</taxon>
    </lineage>
</organism>
<sequence>MRQIVYTSVRRTLLDDAALIALRRLAERRNARLGVTGLLVYDGQRFIQALEGEAEALATLMTAILHDARHEAVEIRVNRAIARAEFGDWSMNFRHACNSADAGRLVATVKADVARVSDSHLQAAFIGFAVLGSRR</sequence>
<protein>
    <submittedName>
        <fullName evidence="2">BLUF domain-containing protein</fullName>
    </submittedName>
</protein>
<proteinExistence type="predicted"/>
<dbReference type="SUPFAM" id="SSF54975">
    <property type="entry name" value="Acylphosphatase/BLUF domain-like"/>
    <property type="match status" value="1"/>
</dbReference>